<keyword evidence="7" id="KW-0645">Protease</keyword>
<dbReference type="AlphaFoldDB" id="A0A0M3V289"/>
<evidence type="ECO:0000256" key="2">
    <source>
        <dbReference type="ARBA" id="ARBA00009370"/>
    </source>
</evidence>
<dbReference type="PATRIC" id="fig|199.248.peg.624"/>
<dbReference type="PRINTS" id="PR00727">
    <property type="entry name" value="LEADERPTASE"/>
</dbReference>
<dbReference type="GO" id="GO:0009003">
    <property type="term" value="F:signal peptidase activity"/>
    <property type="evidence" value="ECO:0007669"/>
    <property type="project" value="UniProtKB-EC"/>
</dbReference>
<name>A0A0M3V289_9BACT</name>
<evidence type="ECO:0000256" key="4">
    <source>
        <dbReference type="ARBA" id="ARBA00019232"/>
    </source>
</evidence>
<dbReference type="GeneID" id="28662268"/>
<evidence type="ECO:0000256" key="5">
    <source>
        <dbReference type="ARBA" id="ARBA00022801"/>
    </source>
</evidence>
<dbReference type="GO" id="GO:0004252">
    <property type="term" value="F:serine-type endopeptidase activity"/>
    <property type="evidence" value="ECO:0007669"/>
    <property type="project" value="InterPro"/>
</dbReference>
<evidence type="ECO:0000313" key="10">
    <source>
        <dbReference type="Proteomes" id="UP000066049"/>
    </source>
</evidence>
<dbReference type="EC" id="3.4.21.89" evidence="3 7"/>
<protein>
    <recommendedName>
        <fullName evidence="4 7">Signal peptidase I</fullName>
        <ecNumber evidence="3 7">3.4.21.89</ecNumber>
    </recommendedName>
</protein>
<dbReference type="GO" id="GO:0006465">
    <property type="term" value="P:signal peptide processing"/>
    <property type="evidence" value="ECO:0007669"/>
    <property type="project" value="InterPro"/>
</dbReference>
<reference evidence="10" key="1">
    <citation type="submission" date="2015-08" db="EMBL/GenBank/DDBJ databases">
        <title>Comparative genomics of the Campylobacter concisus group.</title>
        <authorList>
            <person name="Miller W.G."/>
            <person name="Yee E."/>
            <person name="Chapman M.H."/>
            <person name="Huynh S."/>
            <person name="Bono J.L."/>
            <person name="On S.L.W."/>
            <person name="St Leger J."/>
            <person name="Foster G."/>
            <person name="Parker C.T."/>
        </authorList>
    </citation>
    <scope>NUCLEOTIDE SEQUENCE [LARGE SCALE GENOMIC DNA]</scope>
    <source>
        <strain evidence="10">ATCC 33237</strain>
    </source>
</reference>
<accession>A0A0M3V289</accession>
<evidence type="ECO:0000256" key="1">
    <source>
        <dbReference type="ARBA" id="ARBA00000677"/>
    </source>
</evidence>
<evidence type="ECO:0000259" key="8">
    <source>
        <dbReference type="Pfam" id="PF10502"/>
    </source>
</evidence>
<dbReference type="NCBIfam" id="TIGR02227">
    <property type="entry name" value="sigpep_I_bact"/>
    <property type="match status" value="1"/>
</dbReference>
<evidence type="ECO:0000256" key="3">
    <source>
        <dbReference type="ARBA" id="ARBA00013208"/>
    </source>
</evidence>
<comment type="subcellular location">
    <subcellularLocation>
        <location evidence="7">Membrane</location>
        <topology evidence="7">Single-pass type II membrane protein</topology>
    </subcellularLocation>
</comment>
<organism evidence="9 10">
    <name type="scientific">Campylobacter concisus</name>
    <dbReference type="NCBI Taxonomy" id="199"/>
    <lineage>
        <taxon>Bacteria</taxon>
        <taxon>Pseudomonadati</taxon>
        <taxon>Campylobacterota</taxon>
        <taxon>Epsilonproteobacteria</taxon>
        <taxon>Campylobacterales</taxon>
        <taxon>Campylobacteraceae</taxon>
        <taxon>Campylobacter</taxon>
    </lineage>
</organism>
<dbReference type="EMBL" id="CP012541">
    <property type="protein sequence ID" value="ALF47292.1"/>
    <property type="molecule type" value="Genomic_DNA"/>
</dbReference>
<dbReference type="Gene3D" id="2.10.109.10">
    <property type="entry name" value="Umud Fragment, subunit A"/>
    <property type="match status" value="1"/>
</dbReference>
<gene>
    <name evidence="9" type="primary">lepB</name>
    <name evidence="9" type="ORF">CCON33237_0594</name>
</gene>
<dbReference type="GO" id="GO:0016020">
    <property type="term" value="C:membrane"/>
    <property type="evidence" value="ECO:0007669"/>
    <property type="project" value="UniProtKB-SubCell"/>
</dbReference>
<dbReference type="KEGG" id="ccoc:CCON33237_0594"/>
<comment type="similarity">
    <text evidence="2 7">Belongs to the peptidase S26 family.</text>
</comment>
<dbReference type="CDD" id="cd06530">
    <property type="entry name" value="S26_SPase_I"/>
    <property type="match status" value="1"/>
</dbReference>
<dbReference type="Pfam" id="PF10502">
    <property type="entry name" value="Peptidase_S26"/>
    <property type="match status" value="1"/>
</dbReference>
<dbReference type="InterPro" id="IPR036286">
    <property type="entry name" value="LexA/Signal_pep-like_sf"/>
</dbReference>
<dbReference type="InterPro" id="IPR019533">
    <property type="entry name" value="Peptidase_S26"/>
</dbReference>
<feature type="domain" description="Peptidase S26" evidence="8">
    <location>
        <begin position="15"/>
        <end position="260"/>
    </location>
</feature>
<dbReference type="RefSeq" id="WP_054196337.1">
    <property type="nucleotide sequence ID" value="NZ_CABMKQ010000053.1"/>
</dbReference>
<feature type="active site" evidence="6">
    <location>
        <position position="39"/>
    </location>
</feature>
<keyword evidence="7" id="KW-0472">Membrane</keyword>
<feature type="transmembrane region" description="Helical" evidence="7">
    <location>
        <begin position="12"/>
        <end position="34"/>
    </location>
</feature>
<keyword evidence="5 7" id="KW-0378">Hydrolase</keyword>
<dbReference type="PANTHER" id="PTHR43390:SF1">
    <property type="entry name" value="CHLOROPLAST PROCESSING PEPTIDASE"/>
    <property type="match status" value="1"/>
</dbReference>
<keyword evidence="7" id="KW-1133">Transmembrane helix</keyword>
<sequence>MKKFFTKFYDFCSSWTGTVIIVLFVIFFIAQAFVIPSGSMKNTLLVGDFLFAKKFVYGIPTPRIPWLEVKILPELNDNGHLITGDGPARGDIVVFRYPKDEKTHFVKRCFATSEDEIVFTEKALYLRPKEGDDFIKANCRENLNGKESKFGYSCNDIAELDGKLFIKEPYRFSGIHYDENVNLFEQMIFMLNTNKDSVFMKPALISSLPQNPNFNFNAFYVKVPKDEYFMIGDNRDHSNDSRFWGSVTYKDIVGEPWFIYFSWDNNYNVRWERIGRFVDTIENDEFFTNKALKEGEVDGLH</sequence>
<dbReference type="InterPro" id="IPR000223">
    <property type="entry name" value="Pept_S26A_signal_pept_1"/>
</dbReference>
<dbReference type="SUPFAM" id="SSF51306">
    <property type="entry name" value="LexA/Signal peptidase"/>
    <property type="match status" value="1"/>
</dbReference>
<dbReference type="Proteomes" id="UP000066049">
    <property type="component" value="Chromosome"/>
</dbReference>
<feature type="active site" evidence="6">
    <location>
        <position position="107"/>
    </location>
</feature>
<dbReference type="PROSITE" id="PS00761">
    <property type="entry name" value="SPASE_I_3"/>
    <property type="match status" value="1"/>
</dbReference>
<proteinExistence type="inferred from homology"/>
<dbReference type="InterPro" id="IPR019758">
    <property type="entry name" value="Pept_S26A_signal_pept_1_CS"/>
</dbReference>
<comment type="catalytic activity">
    <reaction evidence="1 7">
        <text>Cleavage of hydrophobic, N-terminal signal or leader sequences from secreted and periplasmic proteins.</text>
        <dbReference type="EC" id="3.4.21.89"/>
    </reaction>
</comment>
<evidence type="ECO:0000256" key="7">
    <source>
        <dbReference type="RuleBase" id="RU362042"/>
    </source>
</evidence>
<evidence type="ECO:0000256" key="6">
    <source>
        <dbReference type="PIRSR" id="PIRSR600223-1"/>
    </source>
</evidence>
<dbReference type="PANTHER" id="PTHR43390">
    <property type="entry name" value="SIGNAL PEPTIDASE I"/>
    <property type="match status" value="1"/>
</dbReference>
<evidence type="ECO:0000313" key="9">
    <source>
        <dbReference type="EMBL" id="ALF47292.1"/>
    </source>
</evidence>
<keyword evidence="7" id="KW-0812">Transmembrane</keyword>